<dbReference type="EMBL" id="BARW01015759">
    <property type="protein sequence ID" value="GAI98606.1"/>
    <property type="molecule type" value="Genomic_DNA"/>
</dbReference>
<comment type="caution">
    <text evidence="1">The sequence shown here is derived from an EMBL/GenBank/DDBJ whole genome shotgun (WGS) entry which is preliminary data.</text>
</comment>
<protein>
    <submittedName>
        <fullName evidence="1">Uncharacterized protein</fullName>
    </submittedName>
</protein>
<organism evidence="1">
    <name type="scientific">marine sediment metagenome</name>
    <dbReference type="NCBI Taxonomy" id="412755"/>
    <lineage>
        <taxon>unclassified sequences</taxon>
        <taxon>metagenomes</taxon>
        <taxon>ecological metagenomes</taxon>
    </lineage>
</organism>
<dbReference type="AlphaFoldDB" id="X1U4Q1"/>
<sequence length="52" mass="5403">AAALGTISVTSKTIPLDGLVVKDPNNPVHIAEKILMGCGTEYSDTLGIDYCP</sequence>
<accession>X1U4Q1</accession>
<evidence type="ECO:0000313" key="1">
    <source>
        <dbReference type="EMBL" id="GAI98606.1"/>
    </source>
</evidence>
<name>X1U4Q1_9ZZZZ</name>
<proteinExistence type="predicted"/>
<gene>
    <name evidence="1" type="ORF">S12H4_27592</name>
</gene>
<feature type="non-terminal residue" evidence="1">
    <location>
        <position position="1"/>
    </location>
</feature>
<reference evidence="1" key="1">
    <citation type="journal article" date="2014" name="Front. Microbiol.">
        <title>High frequency of phylogenetically diverse reductive dehalogenase-homologous genes in deep subseafloor sedimentary metagenomes.</title>
        <authorList>
            <person name="Kawai M."/>
            <person name="Futagami T."/>
            <person name="Toyoda A."/>
            <person name="Takaki Y."/>
            <person name="Nishi S."/>
            <person name="Hori S."/>
            <person name="Arai W."/>
            <person name="Tsubouchi T."/>
            <person name="Morono Y."/>
            <person name="Uchiyama I."/>
            <person name="Ito T."/>
            <person name="Fujiyama A."/>
            <person name="Inagaki F."/>
            <person name="Takami H."/>
        </authorList>
    </citation>
    <scope>NUCLEOTIDE SEQUENCE</scope>
    <source>
        <strain evidence="1">Expedition CK06-06</strain>
    </source>
</reference>